<protein>
    <submittedName>
        <fullName evidence="1">Uncharacterized protein</fullName>
    </submittedName>
</protein>
<proteinExistence type="predicted"/>
<accession>A0A3B0UAH7</accession>
<organism evidence="1">
    <name type="scientific">hydrothermal vent metagenome</name>
    <dbReference type="NCBI Taxonomy" id="652676"/>
    <lineage>
        <taxon>unclassified sequences</taxon>
        <taxon>metagenomes</taxon>
        <taxon>ecological metagenomes</taxon>
    </lineage>
</organism>
<gene>
    <name evidence="1" type="ORF">MNBD_BACTEROID07-1992</name>
</gene>
<dbReference type="EMBL" id="UOET01000114">
    <property type="protein sequence ID" value="VAW27448.1"/>
    <property type="molecule type" value="Genomic_DNA"/>
</dbReference>
<sequence length="87" mass="10389">MRPIYHQLRDGIEAHICISFTAYSIYKELERVLYQEKYSLSVKKAAELTHNMYQITYQLPDSKQTKQKLLGMDGQQRELYEIVLKNF</sequence>
<reference evidence="1" key="1">
    <citation type="submission" date="2018-06" db="EMBL/GenBank/DDBJ databases">
        <authorList>
            <person name="Zhirakovskaya E."/>
        </authorList>
    </citation>
    <scope>NUCLEOTIDE SEQUENCE</scope>
</reference>
<dbReference type="AlphaFoldDB" id="A0A3B0UAH7"/>
<evidence type="ECO:0000313" key="1">
    <source>
        <dbReference type="EMBL" id="VAW27448.1"/>
    </source>
</evidence>
<name>A0A3B0UAH7_9ZZZZ</name>